<organism evidence="2 3">
    <name type="scientific">Homarus americanus</name>
    <name type="common">American lobster</name>
    <dbReference type="NCBI Taxonomy" id="6706"/>
    <lineage>
        <taxon>Eukaryota</taxon>
        <taxon>Metazoa</taxon>
        <taxon>Ecdysozoa</taxon>
        <taxon>Arthropoda</taxon>
        <taxon>Crustacea</taxon>
        <taxon>Multicrustacea</taxon>
        <taxon>Malacostraca</taxon>
        <taxon>Eumalacostraca</taxon>
        <taxon>Eucarida</taxon>
        <taxon>Decapoda</taxon>
        <taxon>Pleocyemata</taxon>
        <taxon>Astacidea</taxon>
        <taxon>Nephropoidea</taxon>
        <taxon>Nephropidae</taxon>
        <taxon>Homarus</taxon>
    </lineage>
</organism>
<feature type="compositionally biased region" description="Basic and acidic residues" evidence="1">
    <location>
        <begin position="104"/>
        <end position="130"/>
    </location>
</feature>
<evidence type="ECO:0000313" key="2">
    <source>
        <dbReference type="EMBL" id="KAG7161636.1"/>
    </source>
</evidence>
<feature type="region of interest" description="Disordered" evidence="1">
    <location>
        <begin position="219"/>
        <end position="242"/>
    </location>
</feature>
<reference evidence="2" key="1">
    <citation type="journal article" date="2021" name="Sci. Adv.">
        <title>The American lobster genome reveals insights on longevity, neural, and immune adaptations.</title>
        <authorList>
            <person name="Polinski J.M."/>
            <person name="Zimin A.V."/>
            <person name="Clark K.F."/>
            <person name="Kohn A.B."/>
            <person name="Sadowski N."/>
            <person name="Timp W."/>
            <person name="Ptitsyn A."/>
            <person name="Khanna P."/>
            <person name="Romanova D.Y."/>
            <person name="Williams P."/>
            <person name="Greenwood S.J."/>
            <person name="Moroz L.L."/>
            <person name="Walt D.R."/>
            <person name="Bodnar A.G."/>
        </authorList>
    </citation>
    <scope>NUCLEOTIDE SEQUENCE</scope>
    <source>
        <strain evidence="2">GMGI-L3</strain>
    </source>
</reference>
<gene>
    <name evidence="2" type="ORF">Hamer_G014206</name>
</gene>
<dbReference type="EMBL" id="JAHLQT010028947">
    <property type="protein sequence ID" value="KAG7161636.1"/>
    <property type="molecule type" value="Genomic_DNA"/>
</dbReference>
<accession>A0A8J5JSI1</accession>
<sequence length="242" mass="27131">MIHPKGGAHWWLSQVRLDMMDVPVDEKGGARTDDVDDGLYGDCTLHAALTFLHSSYNIKNVTNMLQEAEAHQALATLYTLERQYSQAMHHHLCALLKQSGDLYKKDNGQKNEGDDSTKENQEEKNIKDENFSSQDKQQSLPSSPEKSLVAEAVRIIDHYLKLQTEESQTGMRHVLQEGISLWLSHALPLAQLEDLLLTHLPRTVYPLALLLFGDGAPNDNEATEDPSNDPAMKVLSQLSTKF</sequence>
<proteinExistence type="predicted"/>
<evidence type="ECO:0000313" key="3">
    <source>
        <dbReference type="Proteomes" id="UP000747542"/>
    </source>
</evidence>
<dbReference type="Proteomes" id="UP000747542">
    <property type="component" value="Unassembled WGS sequence"/>
</dbReference>
<feature type="compositionally biased region" description="Polar residues" evidence="1">
    <location>
        <begin position="131"/>
        <end position="145"/>
    </location>
</feature>
<feature type="region of interest" description="Disordered" evidence="1">
    <location>
        <begin position="104"/>
        <end position="146"/>
    </location>
</feature>
<dbReference type="AlphaFoldDB" id="A0A8J5JSI1"/>
<keyword evidence="3" id="KW-1185">Reference proteome</keyword>
<comment type="caution">
    <text evidence="2">The sequence shown here is derived from an EMBL/GenBank/DDBJ whole genome shotgun (WGS) entry which is preliminary data.</text>
</comment>
<name>A0A8J5JSI1_HOMAM</name>
<evidence type="ECO:0000256" key="1">
    <source>
        <dbReference type="SAM" id="MobiDB-lite"/>
    </source>
</evidence>
<protein>
    <submittedName>
        <fullName evidence="2">Uncharacterized protein</fullName>
    </submittedName>
</protein>